<dbReference type="AlphaFoldDB" id="A0A8S3V9Y0"/>
<keyword evidence="10" id="KW-1185">Reference proteome</keyword>
<dbReference type="SMART" id="SM00409">
    <property type="entry name" value="IG"/>
    <property type="match status" value="3"/>
</dbReference>
<comment type="subcellular location">
    <subcellularLocation>
        <location evidence="1">Membrane</location>
        <topology evidence="1">Single-pass type I membrane protein</topology>
    </subcellularLocation>
</comment>
<dbReference type="PANTHER" id="PTHR11640">
    <property type="entry name" value="NEPHRIN"/>
    <property type="match status" value="1"/>
</dbReference>
<feature type="signal peptide" evidence="7">
    <location>
        <begin position="1"/>
        <end position="18"/>
    </location>
</feature>
<dbReference type="OrthoDB" id="6162009at2759"/>
<name>A0A8S3V9Y0_MYTED</name>
<dbReference type="PANTHER" id="PTHR11640:SF31">
    <property type="entry name" value="IRREGULAR CHIASM C-ROUGHEST PROTEIN-RELATED"/>
    <property type="match status" value="1"/>
</dbReference>
<feature type="chain" id="PRO_5035940068" description="Ig-like domain-containing protein" evidence="7">
    <location>
        <begin position="19"/>
        <end position="670"/>
    </location>
</feature>
<dbReference type="Gene3D" id="2.60.40.10">
    <property type="entry name" value="Immunoglobulins"/>
    <property type="match status" value="2"/>
</dbReference>
<evidence type="ECO:0000256" key="1">
    <source>
        <dbReference type="ARBA" id="ARBA00004479"/>
    </source>
</evidence>
<evidence type="ECO:0000256" key="5">
    <source>
        <dbReference type="ARBA" id="ARBA00023319"/>
    </source>
</evidence>
<dbReference type="InterPro" id="IPR003599">
    <property type="entry name" value="Ig_sub"/>
</dbReference>
<evidence type="ECO:0000313" key="9">
    <source>
        <dbReference type="EMBL" id="CAG2254360.1"/>
    </source>
</evidence>
<comment type="caution">
    <text evidence="9">The sequence shown here is derived from an EMBL/GenBank/DDBJ whole genome shotgun (WGS) entry which is preliminary data.</text>
</comment>
<evidence type="ECO:0000259" key="8">
    <source>
        <dbReference type="PROSITE" id="PS50835"/>
    </source>
</evidence>
<keyword evidence="2 6" id="KW-0472">Membrane</keyword>
<dbReference type="GO" id="GO:0005886">
    <property type="term" value="C:plasma membrane"/>
    <property type="evidence" value="ECO:0007669"/>
    <property type="project" value="TreeGrafter"/>
</dbReference>
<gene>
    <name evidence="9" type="ORF">MEDL_65834</name>
</gene>
<dbReference type="InterPro" id="IPR007110">
    <property type="entry name" value="Ig-like_dom"/>
</dbReference>
<feature type="domain" description="Ig-like" evidence="8">
    <location>
        <begin position="2"/>
        <end position="115"/>
    </location>
</feature>
<keyword evidence="7" id="KW-0732">Signal</keyword>
<dbReference type="InterPro" id="IPR003598">
    <property type="entry name" value="Ig_sub2"/>
</dbReference>
<dbReference type="InterPro" id="IPR013783">
    <property type="entry name" value="Ig-like_fold"/>
</dbReference>
<evidence type="ECO:0000256" key="6">
    <source>
        <dbReference type="SAM" id="Phobius"/>
    </source>
</evidence>
<feature type="domain" description="Ig-like" evidence="8">
    <location>
        <begin position="215"/>
        <end position="297"/>
    </location>
</feature>
<dbReference type="PROSITE" id="PS50835">
    <property type="entry name" value="IG_LIKE"/>
    <property type="match status" value="3"/>
</dbReference>
<dbReference type="EMBL" id="CAJPWZ010003241">
    <property type="protein sequence ID" value="CAG2254360.1"/>
    <property type="molecule type" value="Genomic_DNA"/>
</dbReference>
<evidence type="ECO:0000256" key="3">
    <source>
        <dbReference type="ARBA" id="ARBA00023157"/>
    </source>
</evidence>
<keyword evidence="3" id="KW-1015">Disulfide bond</keyword>
<protein>
    <recommendedName>
        <fullName evidence="8">Ig-like domain-containing protein</fullName>
    </recommendedName>
</protein>
<evidence type="ECO:0000256" key="7">
    <source>
        <dbReference type="SAM" id="SignalP"/>
    </source>
</evidence>
<feature type="domain" description="Ig-like" evidence="8">
    <location>
        <begin position="302"/>
        <end position="386"/>
    </location>
</feature>
<keyword evidence="5" id="KW-0393">Immunoglobulin domain</keyword>
<feature type="transmembrane region" description="Helical" evidence="6">
    <location>
        <begin position="523"/>
        <end position="545"/>
    </location>
</feature>
<dbReference type="GO" id="GO:0005911">
    <property type="term" value="C:cell-cell junction"/>
    <property type="evidence" value="ECO:0007669"/>
    <property type="project" value="TreeGrafter"/>
</dbReference>
<evidence type="ECO:0000313" key="10">
    <source>
        <dbReference type="Proteomes" id="UP000683360"/>
    </source>
</evidence>
<evidence type="ECO:0000256" key="2">
    <source>
        <dbReference type="ARBA" id="ARBA00023136"/>
    </source>
</evidence>
<dbReference type="GO" id="GO:0098609">
    <property type="term" value="P:cell-cell adhesion"/>
    <property type="evidence" value="ECO:0007669"/>
    <property type="project" value="TreeGrafter"/>
</dbReference>
<reference evidence="9" key="1">
    <citation type="submission" date="2021-03" db="EMBL/GenBank/DDBJ databases">
        <authorList>
            <person name="Bekaert M."/>
        </authorList>
    </citation>
    <scope>NUCLEOTIDE SEQUENCE</scope>
</reference>
<dbReference type="SUPFAM" id="SSF48726">
    <property type="entry name" value="Immunoglobulin"/>
    <property type="match status" value="2"/>
</dbReference>
<proteinExistence type="predicted"/>
<keyword evidence="6" id="KW-1133">Transmembrane helix</keyword>
<keyword evidence="6" id="KW-0812">Transmembrane</keyword>
<dbReference type="GO" id="GO:0050839">
    <property type="term" value="F:cell adhesion molecule binding"/>
    <property type="evidence" value="ECO:0007669"/>
    <property type="project" value="TreeGrafter"/>
</dbReference>
<evidence type="ECO:0000256" key="4">
    <source>
        <dbReference type="ARBA" id="ARBA00023180"/>
    </source>
</evidence>
<dbReference type="SMART" id="SM00408">
    <property type="entry name" value="IGc2"/>
    <property type="match status" value="1"/>
</dbReference>
<dbReference type="Proteomes" id="UP000683360">
    <property type="component" value="Unassembled WGS sequence"/>
</dbReference>
<keyword evidence="4" id="KW-0325">Glycoprotein</keyword>
<sequence length="670" mass="75384">MPTGVLLVLIVALLPICCNDDSENIYVPKGENIELKCPFLSTSTPVIWQNTHGLLFDGREIDTNFKLLNKYKIAGNNSFGEFNLIIMNVSLADVGNFVCGTYFGNKTIQHSFSVQLSGPISNLTIQKTDRGYLHGNTNNKLSIICSISGGFPLRNISMRLEINAEIVMDEFERVLNFTIIPKENMHLANVTCRGYDDLLKTVLTETVTLNITYPPRVDIKAVPSAVISEGSLVALNCNHASNPESKIINWTKNKRPFQQTDPSSDIYFKQIHRDDAGSYECTVRNELGGSSASLQLIVLYAPRVSVVTLTNGSIFCNATGVPSVYRFSRWEHLSEFGEHIRYLVGSEDGILNVLTEAGSLTYNNSGKYTCTVENGIRGHSQQINQTGFIFLQFQGKPLCINDTSRSLERVHNKQKRFVKLSVTVISFPAYNSIEWRHRDQLITQNIAKYSFVSKDTIVQTKVHGQLVHINGYLFTVAFTAFNQEDYRNFSLIISNNNGTAICSVNEKLKRSEDGLINMCKETLFYGIVPLGFFALSGWILFLIFYKKRHKITVGIADGSERQQRQELQVVTNYYDEINDDEISNQSPLQNAPTVSSINISAPSESSFSSTDVNHALGEATDSTYINPYQQCLENDTNNIHKYSSLTRSHHYFVVMDSPIFHFSNRKRHTY</sequence>
<dbReference type="InterPro" id="IPR051275">
    <property type="entry name" value="Cell_adhesion_signaling"/>
</dbReference>
<organism evidence="9 10">
    <name type="scientific">Mytilus edulis</name>
    <name type="common">Blue mussel</name>
    <dbReference type="NCBI Taxonomy" id="6550"/>
    <lineage>
        <taxon>Eukaryota</taxon>
        <taxon>Metazoa</taxon>
        <taxon>Spiralia</taxon>
        <taxon>Lophotrochozoa</taxon>
        <taxon>Mollusca</taxon>
        <taxon>Bivalvia</taxon>
        <taxon>Autobranchia</taxon>
        <taxon>Pteriomorphia</taxon>
        <taxon>Mytilida</taxon>
        <taxon>Mytiloidea</taxon>
        <taxon>Mytilidae</taxon>
        <taxon>Mytilinae</taxon>
        <taxon>Mytilus</taxon>
    </lineage>
</organism>
<accession>A0A8S3V9Y0</accession>
<dbReference type="Pfam" id="PF13895">
    <property type="entry name" value="Ig_2"/>
    <property type="match status" value="1"/>
</dbReference>
<dbReference type="InterPro" id="IPR036179">
    <property type="entry name" value="Ig-like_dom_sf"/>
</dbReference>